<gene>
    <name evidence="3" type="primary">Necator_chrX.g22876</name>
    <name evidence="3" type="ORF">RB195_022713</name>
</gene>
<sequence>MIITYPMEGVREMSDDADYHEPGEILQLQTRRQTEEALRSSYSLTEKFWKVWKEQYLTALREQHIRTLRGNPGTPKQSEPDQVVLIADQNASRNTWKIWCVTKVKANAGVIREAELMLPNRRTIRRPINQLIPLEFTGTSGDQEEPKRQEGDGNESREEPWLEPQQHEIRHGHDLRNRSRVNYHKLHHGTVWTNTSPTSTIVAQHQDQIDLHTSHGSPTHSPISRAGV</sequence>
<feature type="region of interest" description="Disordered" evidence="1">
    <location>
        <begin position="132"/>
        <end position="176"/>
    </location>
</feature>
<evidence type="ECO:0000256" key="1">
    <source>
        <dbReference type="SAM" id="MobiDB-lite"/>
    </source>
</evidence>
<dbReference type="EMBL" id="JAVFWL010000006">
    <property type="protein sequence ID" value="KAK6761732.1"/>
    <property type="molecule type" value="Genomic_DNA"/>
</dbReference>
<name>A0ABR1EG98_NECAM</name>
<feature type="compositionally biased region" description="Basic and acidic residues" evidence="1">
    <location>
        <begin position="144"/>
        <end position="176"/>
    </location>
</feature>
<proteinExistence type="predicted"/>
<dbReference type="Proteomes" id="UP001303046">
    <property type="component" value="Unassembled WGS sequence"/>
</dbReference>
<keyword evidence="4" id="KW-1185">Reference proteome</keyword>
<evidence type="ECO:0000313" key="3">
    <source>
        <dbReference type="EMBL" id="KAK6761732.1"/>
    </source>
</evidence>
<evidence type="ECO:0000259" key="2">
    <source>
        <dbReference type="Pfam" id="PF18701"/>
    </source>
</evidence>
<comment type="caution">
    <text evidence="3">The sequence shown here is derived from an EMBL/GenBank/DDBJ whole genome shotgun (WGS) entry which is preliminary data.</text>
</comment>
<evidence type="ECO:0000313" key="4">
    <source>
        <dbReference type="Proteomes" id="UP001303046"/>
    </source>
</evidence>
<reference evidence="3 4" key="1">
    <citation type="submission" date="2023-08" db="EMBL/GenBank/DDBJ databases">
        <title>A Necator americanus chromosomal reference genome.</title>
        <authorList>
            <person name="Ilik V."/>
            <person name="Petrzelkova K.J."/>
            <person name="Pardy F."/>
            <person name="Fuh T."/>
            <person name="Niatou-Singa F.S."/>
            <person name="Gouil Q."/>
            <person name="Baker L."/>
            <person name="Ritchie M.E."/>
            <person name="Jex A.R."/>
            <person name="Gazzola D."/>
            <person name="Li H."/>
            <person name="Toshio Fujiwara R."/>
            <person name="Zhan B."/>
            <person name="Aroian R.V."/>
            <person name="Pafco B."/>
            <person name="Schwarz E.M."/>
        </authorList>
    </citation>
    <scope>NUCLEOTIDE SEQUENCE [LARGE SCALE GENOMIC DNA]</scope>
    <source>
        <strain evidence="3 4">Aroian</strain>
        <tissue evidence="3">Whole animal</tissue>
    </source>
</reference>
<feature type="domain" description="DUF5641" evidence="2">
    <location>
        <begin position="43"/>
        <end position="134"/>
    </location>
</feature>
<protein>
    <recommendedName>
        <fullName evidence="2">DUF5641 domain-containing protein</fullName>
    </recommendedName>
</protein>
<accession>A0ABR1EG98</accession>
<dbReference type="Pfam" id="PF18701">
    <property type="entry name" value="DUF5641"/>
    <property type="match status" value="1"/>
</dbReference>
<dbReference type="InterPro" id="IPR040676">
    <property type="entry name" value="DUF5641"/>
</dbReference>
<organism evidence="3 4">
    <name type="scientific">Necator americanus</name>
    <name type="common">Human hookworm</name>
    <dbReference type="NCBI Taxonomy" id="51031"/>
    <lineage>
        <taxon>Eukaryota</taxon>
        <taxon>Metazoa</taxon>
        <taxon>Ecdysozoa</taxon>
        <taxon>Nematoda</taxon>
        <taxon>Chromadorea</taxon>
        <taxon>Rhabditida</taxon>
        <taxon>Rhabditina</taxon>
        <taxon>Rhabditomorpha</taxon>
        <taxon>Strongyloidea</taxon>
        <taxon>Ancylostomatidae</taxon>
        <taxon>Bunostominae</taxon>
        <taxon>Necator</taxon>
    </lineage>
</organism>